<reference evidence="2 3" key="1">
    <citation type="submission" date="2018-08" db="EMBL/GenBank/DDBJ databases">
        <authorList>
            <person name="Laetsch R D."/>
            <person name="Stevens L."/>
            <person name="Kumar S."/>
            <person name="Blaxter L. M."/>
        </authorList>
    </citation>
    <scope>NUCLEOTIDE SEQUENCE [LARGE SCALE GENOMIC DNA]</scope>
</reference>
<evidence type="ECO:0000256" key="1">
    <source>
        <dbReference type="SAM" id="MobiDB-lite"/>
    </source>
</evidence>
<name>A0A3P6SVT2_LITSI</name>
<evidence type="ECO:0000313" key="2">
    <source>
        <dbReference type="EMBL" id="VDK71920.1"/>
    </source>
</evidence>
<organism evidence="2 3">
    <name type="scientific">Litomosoides sigmodontis</name>
    <name type="common">Filarial nematode worm</name>
    <dbReference type="NCBI Taxonomy" id="42156"/>
    <lineage>
        <taxon>Eukaryota</taxon>
        <taxon>Metazoa</taxon>
        <taxon>Ecdysozoa</taxon>
        <taxon>Nematoda</taxon>
        <taxon>Chromadorea</taxon>
        <taxon>Rhabditida</taxon>
        <taxon>Spirurina</taxon>
        <taxon>Spiruromorpha</taxon>
        <taxon>Filarioidea</taxon>
        <taxon>Onchocercidae</taxon>
        <taxon>Litomosoides</taxon>
    </lineage>
</organism>
<dbReference type="Proteomes" id="UP000277928">
    <property type="component" value="Unassembled WGS sequence"/>
</dbReference>
<dbReference type="AlphaFoldDB" id="A0A3P6SVT2"/>
<keyword evidence="3" id="KW-1185">Reference proteome</keyword>
<dbReference type="EMBL" id="UYRX01000059">
    <property type="protein sequence ID" value="VDK71920.1"/>
    <property type="molecule type" value="Genomic_DNA"/>
</dbReference>
<evidence type="ECO:0000313" key="3">
    <source>
        <dbReference type="Proteomes" id="UP000277928"/>
    </source>
</evidence>
<sequence>MIGRVMDNQIIKYTLPPRCLFADTSANVEGNGGQQNRYDDNNKGPVSDKAALGLQHRLVHIDVKRLILRRSKRLQEE</sequence>
<feature type="region of interest" description="Disordered" evidence="1">
    <location>
        <begin position="26"/>
        <end position="46"/>
    </location>
</feature>
<accession>A0A3P6SVT2</accession>
<protein>
    <submittedName>
        <fullName evidence="2">Uncharacterized protein</fullName>
    </submittedName>
</protein>
<proteinExistence type="predicted"/>
<gene>
    <name evidence="2" type="ORF">NLS_LOCUS1604</name>
</gene>